<proteinExistence type="inferred from homology"/>
<dbReference type="InterPro" id="IPR001356">
    <property type="entry name" value="HD"/>
</dbReference>
<evidence type="ECO:0000256" key="6">
    <source>
        <dbReference type="ARBA" id="ARBA00023242"/>
    </source>
</evidence>
<keyword evidence="4 7" id="KW-0238">DNA-binding</keyword>
<evidence type="ECO:0000256" key="9">
    <source>
        <dbReference type="SAM" id="MobiDB-lite"/>
    </source>
</evidence>
<evidence type="ECO:0000259" key="10">
    <source>
        <dbReference type="PROSITE" id="PS50071"/>
    </source>
</evidence>
<dbReference type="Proteomes" id="UP000694397">
    <property type="component" value="Chromosome 4"/>
</dbReference>
<dbReference type="CTD" id="645832"/>
<evidence type="ECO:0000313" key="11">
    <source>
        <dbReference type="Ensembl" id="ENSSFOP00015011016.1"/>
    </source>
</evidence>
<evidence type="ECO:0000313" key="12">
    <source>
        <dbReference type="Proteomes" id="UP000694397"/>
    </source>
</evidence>
<dbReference type="Ensembl" id="ENSSFOT00015011164.2">
    <property type="protein sequence ID" value="ENSSFOP00015011016.1"/>
    <property type="gene ID" value="ENSSFOG00015007140.2"/>
</dbReference>
<keyword evidence="3" id="KW-0217">Developmental protein</keyword>
<dbReference type="FunFam" id="1.10.10.60:FF:000312">
    <property type="entry name" value="Mix-type homeobox gene 1"/>
    <property type="match status" value="1"/>
</dbReference>
<feature type="domain" description="Homeobox" evidence="10">
    <location>
        <begin position="57"/>
        <end position="117"/>
    </location>
</feature>
<evidence type="ECO:0000256" key="1">
    <source>
        <dbReference type="ARBA" id="ARBA00004123"/>
    </source>
</evidence>
<dbReference type="PANTHER" id="PTHR47777">
    <property type="entry name" value="HOMEOBOX PROTEIN SEBOX"/>
    <property type="match status" value="1"/>
</dbReference>
<gene>
    <name evidence="11" type="primary">sebox</name>
</gene>
<evidence type="ECO:0000256" key="5">
    <source>
        <dbReference type="ARBA" id="ARBA00023155"/>
    </source>
</evidence>
<feature type="DNA-binding region" description="Homeobox" evidence="7">
    <location>
        <begin position="59"/>
        <end position="118"/>
    </location>
</feature>
<dbReference type="PANTHER" id="PTHR47777:SF1">
    <property type="entry name" value="HOMEOBOX PROTEIN SEBOX"/>
    <property type="match status" value="1"/>
</dbReference>
<dbReference type="Gene3D" id="1.10.10.60">
    <property type="entry name" value="Homeodomain-like"/>
    <property type="match status" value="1"/>
</dbReference>
<dbReference type="SUPFAM" id="SSF46689">
    <property type="entry name" value="Homeodomain-like"/>
    <property type="match status" value="1"/>
</dbReference>
<dbReference type="InterPro" id="IPR042223">
    <property type="entry name" value="SEBOX"/>
</dbReference>
<reference evidence="11" key="2">
    <citation type="submission" date="2025-08" db="UniProtKB">
        <authorList>
            <consortium name="Ensembl"/>
        </authorList>
    </citation>
    <scope>IDENTIFICATION</scope>
</reference>
<dbReference type="CDD" id="cd00086">
    <property type="entry name" value="homeodomain"/>
    <property type="match status" value="1"/>
</dbReference>
<evidence type="ECO:0000256" key="4">
    <source>
        <dbReference type="ARBA" id="ARBA00023125"/>
    </source>
</evidence>
<name>A0A8C9RDS8_SCLFO</name>
<protein>
    <submittedName>
        <fullName evidence="11">Homeobox protein SEBOX-like</fullName>
    </submittedName>
</protein>
<evidence type="ECO:0000256" key="8">
    <source>
        <dbReference type="RuleBase" id="RU000682"/>
    </source>
</evidence>
<keyword evidence="12" id="KW-1185">Reference proteome</keyword>
<keyword evidence="6 7" id="KW-0539">Nucleus</keyword>
<dbReference type="PROSITE" id="PS50071">
    <property type="entry name" value="HOMEOBOX_2"/>
    <property type="match status" value="1"/>
</dbReference>
<dbReference type="InterPro" id="IPR009057">
    <property type="entry name" value="Homeodomain-like_sf"/>
</dbReference>
<dbReference type="AlphaFoldDB" id="A0A8C9RDS8"/>
<dbReference type="GO" id="GO:0003677">
    <property type="term" value="F:DNA binding"/>
    <property type="evidence" value="ECO:0007669"/>
    <property type="project" value="UniProtKB-UniRule"/>
</dbReference>
<evidence type="ECO:0000256" key="2">
    <source>
        <dbReference type="ARBA" id="ARBA00005733"/>
    </source>
</evidence>
<keyword evidence="5 7" id="KW-0371">Homeobox</keyword>
<comment type="subcellular location">
    <subcellularLocation>
        <location evidence="1 7 8">Nucleus</location>
    </subcellularLocation>
</comment>
<evidence type="ECO:0000256" key="7">
    <source>
        <dbReference type="PROSITE-ProRule" id="PRU00108"/>
    </source>
</evidence>
<dbReference type="Pfam" id="PF00046">
    <property type="entry name" value="Homeodomain"/>
    <property type="match status" value="1"/>
</dbReference>
<dbReference type="OrthoDB" id="6159439at2759"/>
<reference evidence="11" key="3">
    <citation type="submission" date="2025-09" db="UniProtKB">
        <authorList>
            <consortium name="Ensembl"/>
        </authorList>
    </citation>
    <scope>IDENTIFICATION</scope>
</reference>
<dbReference type="KEGG" id="sfm:108936131"/>
<accession>A0A8C9RDS8</accession>
<reference evidence="11 12" key="1">
    <citation type="submission" date="2019-04" db="EMBL/GenBank/DDBJ databases">
        <authorList>
            <consortium name="Wellcome Sanger Institute Data Sharing"/>
        </authorList>
    </citation>
    <scope>NUCLEOTIDE SEQUENCE [LARGE SCALE GENOMIC DNA]</scope>
</reference>
<organism evidence="11 12">
    <name type="scientific">Scleropages formosus</name>
    <name type="common">Asian bonytongue</name>
    <name type="synonym">Osteoglossum formosum</name>
    <dbReference type="NCBI Taxonomy" id="113540"/>
    <lineage>
        <taxon>Eukaryota</taxon>
        <taxon>Metazoa</taxon>
        <taxon>Chordata</taxon>
        <taxon>Craniata</taxon>
        <taxon>Vertebrata</taxon>
        <taxon>Euteleostomi</taxon>
        <taxon>Actinopterygii</taxon>
        <taxon>Neopterygii</taxon>
        <taxon>Teleostei</taxon>
        <taxon>Osteoglossocephala</taxon>
        <taxon>Osteoglossomorpha</taxon>
        <taxon>Osteoglossiformes</taxon>
        <taxon>Osteoglossidae</taxon>
        <taxon>Scleropages</taxon>
    </lineage>
</organism>
<evidence type="ECO:0000256" key="3">
    <source>
        <dbReference type="ARBA" id="ARBA00022473"/>
    </source>
</evidence>
<dbReference type="GeneID" id="108936131"/>
<sequence>MELFADSRLFSSHKSMEKEISFPFSSHNDHVHDINDTISERTVSPPEAERPAALGEAQRKRKRTIFSRAQLSELERTFVVTPYPDITLRERLASLTHLPESKIQVWFQNRRARSIKNGKLGKAIKKSLGGGVASACFSMPGSTFQGPVFTSPAPMRQAAPEVGWGNGPQQFFPDWVRQRKGSAPQHLSHPSQPTSADVQEAFVWEESYWPYSEKPVPPAVVGRQVCPVQEQWDDFNQLWASTPGYGCSRAQPQLATQGRVGSVSVDKMVHMQPQQMYWNIQQDHQATAVPQTSLGYISDLIYNAAVVTNLL</sequence>
<feature type="region of interest" description="Disordered" evidence="9">
    <location>
        <begin position="39"/>
        <end position="59"/>
    </location>
</feature>
<dbReference type="GO" id="GO:0005634">
    <property type="term" value="C:nucleus"/>
    <property type="evidence" value="ECO:0007669"/>
    <property type="project" value="UniProtKB-SubCell"/>
</dbReference>
<dbReference type="SMART" id="SM00389">
    <property type="entry name" value="HOX"/>
    <property type="match status" value="1"/>
</dbReference>
<comment type="similarity">
    <text evidence="2">Belongs to the paired homeobox family.</text>
</comment>
<dbReference type="RefSeq" id="XP_018610741.1">
    <property type="nucleotide sequence ID" value="XM_018755225.2"/>
</dbReference>
<dbReference type="GeneTree" id="ENSGT00920000149180"/>